<dbReference type="Pfam" id="PF13180">
    <property type="entry name" value="PDZ_2"/>
    <property type="match status" value="1"/>
</dbReference>
<keyword evidence="3" id="KW-0378">Hydrolase</keyword>
<dbReference type="SMART" id="SM00228">
    <property type="entry name" value="PDZ"/>
    <property type="match status" value="1"/>
</dbReference>
<feature type="region of interest" description="Disordered" evidence="4">
    <location>
        <begin position="67"/>
        <end position="128"/>
    </location>
</feature>
<reference evidence="6 7" key="1">
    <citation type="submission" date="2016-11" db="EMBL/GenBank/DDBJ databases">
        <authorList>
            <person name="Jaros S."/>
            <person name="Januszkiewicz K."/>
            <person name="Wedrychowicz H."/>
        </authorList>
    </citation>
    <scope>NUCLEOTIDE SEQUENCE [LARGE SCALE GENOMIC DNA]</scope>
    <source>
        <strain evidence="6 7">DSM 15480</strain>
    </source>
</reference>
<dbReference type="InterPro" id="IPR009003">
    <property type="entry name" value="Peptidase_S1_PA"/>
</dbReference>
<sequence>MQDPNEKPEAENEDYAFLQETIKKESVRKKTAKKIGKTALGGALFGACACLAFCALKTPLESRLHQNTNTVTIPEDGTGQSEEQETQSDAQQGTVGAGDQAGTADSSGGTDQTGQTGQAEQSEAQERELTQEDYADVVEKLNQASSEARKSIVTITQAETTAGGPVEKEAGGSASGILIADNGQELLVLTENSVTDGADSWLIRMADGSSQQAALKARDKNTGLAVLSISRSQITSESWEAIETAMLGNSNTVSIREPVLAWSRESGNAQRQSFGTIQDESLQVTITDMELDVLPTDMTFTQTENGALFNLRGEVVGLVMPNMKEAGDTAASDDAAGKNDAVVYGISDLKSTIQLLSNGKSVPYIGIRGKMVDETTEQAEGVPEGFYVTEVAADSPAMAAGIQSGDILTKLGASEITSFDGYHNTLLNTKTGDELKITGQRRGNDGYKEIEFVAKVGSRD</sequence>
<dbReference type="Proteomes" id="UP000184301">
    <property type="component" value="Unassembled WGS sequence"/>
</dbReference>
<dbReference type="EMBL" id="FQZY01000041">
    <property type="protein sequence ID" value="SHK29447.1"/>
    <property type="molecule type" value="Genomic_DNA"/>
</dbReference>
<accession>A0A1M6RAT3</accession>
<dbReference type="AlphaFoldDB" id="A0A1M6RAT3"/>
<evidence type="ECO:0000256" key="4">
    <source>
        <dbReference type="SAM" id="MobiDB-lite"/>
    </source>
</evidence>
<evidence type="ECO:0000259" key="5">
    <source>
        <dbReference type="PROSITE" id="PS50106"/>
    </source>
</evidence>
<keyword evidence="2 6" id="KW-0645">Protease</keyword>
<evidence type="ECO:0000256" key="3">
    <source>
        <dbReference type="ARBA" id="ARBA00022801"/>
    </source>
</evidence>
<dbReference type="GO" id="GO:0006508">
    <property type="term" value="P:proteolysis"/>
    <property type="evidence" value="ECO:0007669"/>
    <property type="project" value="UniProtKB-KW"/>
</dbReference>
<evidence type="ECO:0000313" key="7">
    <source>
        <dbReference type="Proteomes" id="UP000184301"/>
    </source>
</evidence>
<dbReference type="STRING" id="1121950.SAMN02745243_02639"/>
<dbReference type="PANTHER" id="PTHR22939">
    <property type="entry name" value="SERINE PROTEASE FAMILY S1C HTRA-RELATED"/>
    <property type="match status" value="1"/>
</dbReference>
<dbReference type="InterPro" id="IPR036034">
    <property type="entry name" value="PDZ_sf"/>
</dbReference>
<feature type="domain" description="PDZ" evidence="5">
    <location>
        <begin position="352"/>
        <end position="443"/>
    </location>
</feature>
<dbReference type="SUPFAM" id="SSF50494">
    <property type="entry name" value="Trypsin-like serine proteases"/>
    <property type="match status" value="1"/>
</dbReference>
<dbReference type="InterPro" id="IPR001940">
    <property type="entry name" value="Peptidase_S1C"/>
</dbReference>
<comment type="similarity">
    <text evidence="1">Belongs to the peptidase S1C family.</text>
</comment>
<organism evidence="6 7">
    <name type="scientific">Hespellia stercorisuis DSM 15480</name>
    <dbReference type="NCBI Taxonomy" id="1121950"/>
    <lineage>
        <taxon>Bacteria</taxon>
        <taxon>Bacillati</taxon>
        <taxon>Bacillota</taxon>
        <taxon>Clostridia</taxon>
        <taxon>Lachnospirales</taxon>
        <taxon>Lachnospiraceae</taxon>
        <taxon>Hespellia</taxon>
    </lineage>
</organism>
<dbReference type="InterPro" id="IPR001478">
    <property type="entry name" value="PDZ"/>
</dbReference>
<name>A0A1M6RAT3_9FIRM</name>
<evidence type="ECO:0000256" key="1">
    <source>
        <dbReference type="ARBA" id="ARBA00010541"/>
    </source>
</evidence>
<dbReference type="Gene3D" id="2.30.42.10">
    <property type="match status" value="1"/>
</dbReference>
<dbReference type="GO" id="GO:0004252">
    <property type="term" value="F:serine-type endopeptidase activity"/>
    <property type="evidence" value="ECO:0007669"/>
    <property type="project" value="InterPro"/>
</dbReference>
<protein>
    <submittedName>
        <fullName evidence="6">Serine protease Do</fullName>
    </submittedName>
</protein>
<dbReference type="PANTHER" id="PTHR22939:SF129">
    <property type="entry name" value="SERINE PROTEASE HTRA2, MITOCHONDRIAL"/>
    <property type="match status" value="1"/>
</dbReference>
<keyword evidence="7" id="KW-1185">Reference proteome</keyword>
<evidence type="ECO:0000313" key="6">
    <source>
        <dbReference type="EMBL" id="SHK29447.1"/>
    </source>
</evidence>
<dbReference type="OrthoDB" id="1765023at2"/>
<dbReference type="RefSeq" id="WP_073111237.1">
    <property type="nucleotide sequence ID" value="NZ_FQZY01000041.1"/>
</dbReference>
<dbReference type="Pfam" id="PF13365">
    <property type="entry name" value="Trypsin_2"/>
    <property type="match status" value="1"/>
</dbReference>
<feature type="compositionally biased region" description="Low complexity" evidence="4">
    <location>
        <begin position="105"/>
        <end position="118"/>
    </location>
</feature>
<dbReference type="PRINTS" id="PR00834">
    <property type="entry name" value="PROTEASES2C"/>
</dbReference>
<gene>
    <name evidence="6" type="ORF">SAMN02745243_02639</name>
</gene>
<dbReference type="Gene3D" id="2.40.10.120">
    <property type="match status" value="1"/>
</dbReference>
<dbReference type="PROSITE" id="PS50106">
    <property type="entry name" value="PDZ"/>
    <property type="match status" value="1"/>
</dbReference>
<proteinExistence type="inferred from homology"/>
<dbReference type="SUPFAM" id="SSF50156">
    <property type="entry name" value="PDZ domain-like"/>
    <property type="match status" value="1"/>
</dbReference>
<evidence type="ECO:0000256" key="2">
    <source>
        <dbReference type="ARBA" id="ARBA00022670"/>
    </source>
</evidence>